<dbReference type="EMBL" id="RXIA01000004">
    <property type="protein sequence ID" value="RVU71552.1"/>
    <property type="molecule type" value="Genomic_DNA"/>
</dbReference>
<evidence type="ECO:0000259" key="3">
    <source>
        <dbReference type="PROSITE" id="PS51194"/>
    </source>
</evidence>
<feature type="domain" description="Helicase C-terminal" evidence="3">
    <location>
        <begin position="415"/>
        <end position="571"/>
    </location>
</feature>
<evidence type="ECO:0000259" key="1">
    <source>
        <dbReference type="PROSITE" id="PS50035"/>
    </source>
</evidence>
<dbReference type="InterPro" id="IPR025202">
    <property type="entry name" value="PLD-like_dom"/>
</dbReference>
<evidence type="ECO:0000313" key="5">
    <source>
        <dbReference type="Proteomes" id="UP000288291"/>
    </source>
</evidence>
<dbReference type="Proteomes" id="UP000288291">
    <property type="component" value="Unassembled WGS sequence"/>
</dbReference>
<dbReference type="InterPro" id="IPR021835">
    <property type="entry name" value="DUF3427"/>
</dbReference>
<dbReference type="PROSITE" id="PS50035">
    <property type="entry name" value="PLD"/>
    <property type="match status" value="1"/>
</dbReference>
<name>A0A437SXB5_9LACO</name>
<dbReference type="Gene3D" id="3.30.870.10">
    <property type="entry name" value="Endonuclease Chain A"/>
    <property type="match status" value="1"/>
</dbReference>
<reference evidence="4 5" key="1">
    <citation type="submission" date="2018-12" db="EMBL/GenBank/DDBJ databases">
        <authorList>
            <person name="Meng J."/>
        </authorList>
    </citation>
    <scope>NUCLEOTIDE SEQUENCE [LARGE SCALE GENOMIC DNA]</scope>
    <source>
        <strain evidence="4 5">HT111-2</strain>
    </source>
</reference>
<proteinExistence type="predicted"/>
<organism evidence="4 5">
    <name type="scientific">Lactobacillus xujianguonis</name>
    <dbReference type="NCBI Taxonomy" id="2495899"/>
    <lineage>
        <taxon>Bacteria</taxon>
        <taxon>Bacillati</taxon>
        <taxon>Bacillota</taxon>
        <taxon>Bacilli</taxon>
        <taxon>Lactobacillales</taxon>
        <taxon>Lactobacillaceae</taxon>
        <taxon>Lactobacillus</taxon>
    </lineage>
</organism>
<dbReference type="InterPro" id="IPR050742">
    <property type="entry name" value="Helicase_Restrict-Modif_Enz"/>
</dbReference>
<protein>
    <submittedName>
        <fullName evidence="4">DUF3427 domain-containing protein</fullName>
    </submittedName>
</protein>
<dbReference type="InterPro" id="IPR027417">
    <property type="entry name" value="P-loop_NTPase"/>
</dbReference>
<dbReference type="Pfam" id="PF26350">
    <property type="entry name" value="DUF8090"/>
    <property type="match status" value="1"/>
</dbReference>
<dbReference type="AlphaFoldDB" id="A0A437SXB5"/>
<dbReference type="SMART" id="SM00487">
    <property type="entry name" value="DEXDc"/>
    <property type="match status" value="1"/>
</dbReference>
<dbReference type="InterPro" id="IPR014001">
    <property type="entry name" value="Helicase_ATP-bd"/>
</dbReference>
<dbReference type="PANTHER" id="PTHR47396">
    <property type="entry name" value="TYPE I RESTRICTION ENZYME ECOKI R PROTEIN"/>
    <property type="match status" value="1"/>
</dbReference>
<dbReference type="PROSITE" id="PS51194">
    <property type="entry name" value="HELICASE_CTER"/>
    <property type="match status" value="1"/>
</dbReference>
<dbReference type="InterPro" id="IPR058403">
    <property type="entry name" value="DUF8090"/>
</dbReference>
<feature type="domain" description="PLD phosphodiesterase" evidence="1">
    <location>
        <begin position="111"/>
        <end position="141"/>
    </location>
</feature>
<dbReference type="CDD" id="cd18799">
    <property type="entry name" value="SF2_C_EcoAI-like"/>
    <property type="match status" value="1"/>
</dbReference>
<dbReference type="CDD" id="cd09204">
    <property type="entry name" value="PLDc_N_DEXD_b2"/>
    <property type="match status" value="1"/>
</dbReference>
<dbReference type="Pfam" id="PF00271">
    <property type="entry name" value="Helicase_C"/>
    <property type="match status" value="1"/>
</dbReference>
<evidence type="ECO:0000313" key="4">
    <source>
        <dbReference type="EMBL" id="RVU71552.1"/>
    </source>
</evidence>
<dbReference type="GO" id="GO:0006793">
    <property type="term" value="P:phosphorus metabolic process"/>
    <property type="evidence" value="ECO:0007669"/>
    <property type="project" value="UniProtKB-ARBA"/>
</dbReference>
<dbReference type="GO" id="GO:0005524">
    <property type="term" value="F:ATP binding"/>
    <property type="evidence" value="ECO:0007669"/>
    <property type="project" value="InterPro"/>
</dbReference>
<dbReference type="SMART" id="SM00490">
    <property type="entry name" value="HELICc"/>
    <property type="match status" value="1"/>
</dbReference>
<dbReference type="GO" id="GO:0005829">
    <property type="term" value="C:cytosol"/>
    <property type="evidence" value="ECO:0007669"/>
    <property type="project" value="TreeGrafter"/>
</dbReference>
<gene>
    <name evidence="4" type="ORF">EJK17_02305</name>
</gene>
<sequence length="943" mass="106673">MNDTLKDAILNSLYDQAYPGHELLGPQLLTNTADDKIWLTLRRELLTCKSFTWGVAFITPDMLVPFKLVMAELAQKGVKGTLITGTYLGFNQPRVFTELRKIPNLAIRIVQENGFHVKGYLFDHGTYETAIIGSANFTRSALLSNTEWSMKLSSTKQGEFVAQIKRQLASLEAQSSPLTKEWLHNYAANWQQLTATSKSKAVSSEKITPNAMQQAALKNLTALVKAGAKRGLIVSATGTGKTYLGAFAVKQFKPRRFLYVVHRRQIAQKSLESFYRVIGGDRSNYGILAGDQHDTACQYLFATVQTLSQPQVLAQFDPADFDYILIDEAHRATAPSYQKILNYFQPQFLLGMTATPERMDEGNVYQIFDYHLAYEIRLRDALEEKMLTPFHYVGVQDYEADGQVIDETSALRYLTAKKRVAYILKELAYYGYSGEKVQGLVFCSRQEEARSLAQQFTEQGHPAVALTNEDSFKKRQAAIADLQAGKLEYLITVDLFNEGVDIPSLNQIVMLRNTQSSIVFIQQLGRGLRKYPGKSFVTVLDFIGNYRNNFLIPIALNHDVSRDVDRVRRETMLPSLIGLSTINFSKIAAEKILTSLDKIKLDGLKELRKSYRELKEKIGRVPLLQDFADYGSTSPLVFAQNHSLPNYGTFLQKMGEQITLTASQKGMLTFVIKELLNGKRPHELVLLQLLLAQGRVSSAEYIAALKEHGAYVNEQVLQSVREILSLSFFEVKSGKTTKKAQYGGATLITFTQNDYALSPILQQNLTNSEFKKLLQDAIVTGLKMTQAYRGDQQFTLYEQYDREDVCRLLNWPLDVSAPMYGYRVGETETPIFITYQKNDEEKRNAVYDNRLINGRSLRWYTRSPRHLDSDEVQRLLAQQMKLHLFVKRSDAAGKQFFYLGEAKIVPESVKEEQIGPKKKAAVGMDLLLLKPLTVTMNDLLFGE</sequence>
<dbReference type="InterPro" id="IPR001650">
    <property type="entry name" value="Helicase_C-like"/>
</dbReference>
<accession>A0A437SXB5</accession>
<dbReference type="CDD" id="cd18032">
    <property type="entry name" value="DEXHc_RE_I_III_res"/>
    <property type="match status" value="1"/>
</dbReference>
<dbReference type="GO" id="GO:0016787">
    <property type="term" value="F:hydrolase activity"/>
    <property type="evidence" value="ECO:0007669"/>
    <property type="project" value="InterPro"/>
</dbReference>
<dbReference type="Pfam" id="PF11907">
    <property type="entry name" value="DUF3427"/>
    <property type="match status" value="1"/>
</dbReference>
<dbReference type="RefSeq" id="WP_103660523.1">
    <property type="nucleotide sequence ID" value="NZ_ML136873.1"/>
</dbReference>
<dbReference type="Pfam" id="PF04851">
    <property type="entry name" value="ResIII"/>
    <property type="match status" value="1"/>
</dbReference>
<dbReference type="InterPro" id="IPR001736">
    <property type="entry name" value="PLipase_D/transphosphatidylase"/>
</dbReference>
<dbReference type="GO" id="GO:0003677">
    <property type="term" value="F:DNA binding"/>
    <property type="evidence" value="ECO:0007669"/>
    <property type="project" value="InterPro"/>
</dbReference>
<dbReference type="Gene3D" id="3.40.50.300">
    <property type="entry name" value="P-loop containing nucleotide triphosphate hydrolases"/>
    <property type="match status" value="2"/>
</dbReference>
<dbReference type="PANTHER" id="PTHR47396:SF1">
    <property type="entry name" value="ATP-DEPENDENT HELICASE IRC3-RELATED"/>
    <property type="match status" value="1"/>
</dbReference>
<dbReference type="SUPFAM" id="SSF56024">
    <property type="entry name" value="Phospholipase D/nuclease"/>
    <property type="match status" value="1"/>
</dbReference>
<dbReference type="SUPFAM" id="SSF52540">
    <property type="entry name" value="P-loop containing nucleoside triphosphate hydrolases"/>
    <property type="match status" value="1"/>
</dbReference>
<feature type="domain" description="Helicase ATP-binding" evidence="2">
    <location>
        <begin position="222"/>
        <end position="374"/>
    </location>
</feature>
<dbReference type="PROSITE" id="PS51192">
    <property type="entry name" value="HELICASE_ATP_BIND_1"/>
    <property type="match status" value="1"/>
</dbReference>
<comment type="caution">
    <text evidence="4">The sequence shown here is derived from an EMBL/GenBank/DDBJ whole genome shotgun (WGS) entry which is preliminary data.</text>
</comment>
<keyword evidence="5" id="KW-1185">Reference proteome</keyword>
<dbReference type="InterPro" id="IPR006935">
    <property type="entry name" value="Helicase/UvrB_N"/>
</dbReference>
<evidence type="ECO:0000259" key="2">
    <source>
        <dbReference type="PROSITE" id="PS51192"/>
    </source>
</evidence>
<dbReference type="Pfam" id="PF13091">
    <property type="entry name" value="PLDc_2"/>
    <property type="match status" value="1"/>
</dbReference>